<dbReference type="GO" id="GO:0003735">
    <property type="term" value="F:structural constituent of ribosome"/>
    <property type="evidence" value="ECO:0007669"/>
    <property type="project" value="InterPro"/>
</dbReference>
<keyword evidence="4 8" id="KW-0689">Ribosomal protein</keyword>
<gene>
    <name evidence="9" type="primary">MRPL3</name>
    <name evidence="9" type="ORF">HK103_000860</name>
</gene>
<dbReference type="NCBIfam" id="TIGR03625">
    <property type="entry name" value="L3_bact"/>
    <property type="match status" value="1"/>
</dbReference>
<evidence type="ECO:0000313" key="9">
    <source>
        <dbReference type="EMBL" id="KAJ3253110.1"/>
    </source>
</evidence>
<dbReference type="Gene3D" id="2.40.30.10">
    <property type="entry name" value="Translation factors"/>
    <property type="match status" value="2"/>
</dbReference>
<dbReference type="InterPro" id="IPR009000">
    <property type="entry name" value="Transl_B-barrel_sf"/>
</dbReference>
<keyword evidence="3" id="KW-0809">Transit peptide</keyword>
<comment type="subcellular location">
    <subcellularLocation>
        <location evidence="1">Mitochondrion</location>
    </subcellularLocation>
</comment>
<evidence type="ECO:0000256" key="5">
    <source>
        <dbReference type="ARBA" id="ARBA00023128"/>
    </source>
</evidence>
<evidence type="ECO:0000313" key="10">
    <source>
        <dbReference type="Proteomes" id="UP001210925"/>
    </source>
</evidence>
<sequence>MQRIFRNSFATISRQIPKLITPVSDGSGPTPVPVYQQGARRTGLIALKKGMTTLWDEFGQMVPVTVLKVKECNVLGTRYHSGCGSYMLQVGAVNHPKLHRVKRPQLFHYRKFKVQAKRKLKEYKISPDASIPSGIRFLMKGFQLRATHFVPGQFVDVQAKTVGKGFQGVMKRWGFKGGRASHGNSLKHRAAGSIGQCQDPGKVWKGKKMAGRMGGVYRTVQSLKVVKIDSAHDLIYVKGAVPGVDNAYVSVSDAIRKSWHGKCFPAGAQVPFPTYFGSSEVERELCAPIDEKAFDPFARTRREKP</sequence>
<evidence type="ECO:0000256" key="7">
    <source>
        <dbReference type="ARBA" id="ARBA00035209"/>
    </source>
</evidence>
<dbReference type="GO" id="GO:0005762">
    <property type="term" value="C:mitochondrial large ribosomal subunit"/>
    <property type="evidence" value="ECO:0007669"/>
    <property type="project" value="TreeGrafter"/>
</dbReference>
<dbReference type="AlphaFoldDB" id="A0AAD5UBB7"/>
<comment type="similarity">
    <text evidence="2 8">Belongs to the universal ribosomal protein uL3 family.</text>
</comment>
<dbReference type="InterPro" id="IPR019927">
    <property type="entry name" value="Ribosomal_uL3_bac/org-type"/>
</dbReference>
<dbReference type="EMBL" id="JADGKB010000119">
    <property type="protein sequence ID" value="KAJ3253110.1"/>
    <property type="molecule type" value="Genomic_DNA"/>
</dbReference>
<name>A0AAD5UBB7_9FUNG</name>
<reference evidence="9" key="1">
    <citation type="submission" date="2020-05" db="EMBL/GenBank/DDBJ databases">
        <title>Phylogenomic resolution of chytrid fungi.</title>
        <authorList>
            <person name="Stajich J.E."/>
            <person name="Amses K."/>
            <person name="Simmons R."/>
            <person name="Seto K."/>
            <person name="Myers J."/>
            <person name="Bonds A."/>
            <person name="Quandt C.A."/>
            <person name="Barry K."/>
            <person name="Liu P."/>
            <person name="Grigoriev I."/>
            <person name="Longcore J.E."/>
            <person name="James T.Y."/>
        </authorList>
    </citation>
    <scope>NUCLEOTIDE SEQUENCE</scope>
    <source>
        <strain evidence="9">PLAUS21</strain>
    </source>
</reference>
<keyword evidence="6 8" id="KW-0687">Ribonucleoprotein</keyword>
<dbReference type="FunFam" id="2.40.30.10:FF:000004">
    <property type="entry name" value="50S ribosomal protein L3"/>
    <property type="match status" value="1"/>
</dbReference>
<proteinExistence type="inferred from homology"/>
<dbReference type="InterPro" id="IPR000597">
    <property type="entry name" value="Ribosomal_uL3"/>
</dbReference>
<evidence type="ECO:0000256" key="1">
    <source>
        <dbReference type="ARBA" id="ARBA00004173"/>
    </source>
</evidence>
<dbReference type="Proteomes" id="UP001210925">
    <property type="component" value="Unassembled WGS sequence"/>
</dbReference>
<keyword evidence="5" id="KW-0496">Mitochondrion</keyword>
<organism evidence="9 10">
    <name type="scientific">Boothiomyces macroporosus</name>
    <dbReference type="NCBI Taxonomy" id="261099"/>
    <lineage>
        <taxon>Eukaryota</taxon>
        <taxon>Fungi</taxon>
        <taxon>Fungi incertae sedis</taxon>
        <taxon>Chytridiomycota</taxon>
        <taxon>Chytridiomycota incertae sedis</taxon>
        <taxon>Chytridiomycetes</taxon>
        <taxon>Rhizophydiales</taxon>
        <taxon>Terramycetaceae</taxon>
        <taxon>Boothiomyces</taxon>
    </lineage>
</organism>
<dbReference type="GO" id="GO:0006412">
    <property type="term" value="P:translation"/>
    <property type="evidence" value="ECO:0007669"/>
    <property type="project" value="InterPro"/>
</dbReference>
<keyword evidence="10" id="KW-1185">Reference proteome</keyword>
<dbReference type="InterPro" id="IPR019926">
    <property type="entry name" value="Ribosomal_uL3_CS"/>
</dbReference>
<dbReference type="SUPFAM" id="SSF50447">
    <property type="entry name" value="Translation proteins"/>
    <property type="match status" value="1"/>
</dbReference>
<dbReference type="PROSITE" id="PS00474">
    <property type="entry name" value="RIBOSOMAL_L3"/>
    <property type="match status" value="1"/>
</dbReference>
<evidence type="ECO:0000256" key="4">
    <source>
        <dbReference type="ARBA" id="ARBA00022980"/>
    </source>
</evidence>
<protein>
    <recommendedName>
        <fullName evidence="7">Large ribosomal subunit protein uL3m</fullName>
    </recommendedName>
</protein>
<evidence type="ECO:0000256" key="2">
    <source>
        <dbReference type="ARBA" id="ARBA00006540"/>
    </source>
</evidence>
<dbReference type="PANTHER" id="PTHR11229">
    <property type="entry name" value="50S RIBOSOMAL PROTEIN L3"/>
    <property type="match status" value="1"/>
</dbReference>
<dbReference type="PANTHER" id="PTHR11229:SF8">
    <property type="entry name" value="LARGE RIBOSOMAL SUBUNIT PROTEIN UL3M"/>
    <property type="match status" value="1"/>
</dbReference>
<evidence type="ECO:0000256" key="3">
    <source>
        <dbReference type="ARBA" id="ARBA00022946"/>
    </source>
</evidence>
<evidence type="ECO:0000256" key="6">
    <source>
        <dbReference type="ARBA" id="ARBA00023274"/>
    </source>
</evidence>
<evidence type="ECO:0000256" key="8">
    <source>
        <dbReference type="RuleBase" id="RU003905"/>
    </source>
</evidence>
<comment type="caution">
    <text evidence="9">The sequence shown here is derived from an EMBL/GenBank/DDBJ whole genome shotgun (WGS) entry which is preliminary data.</text>
</comment>
<dbReference type="Pfam" id="PF00297">
    <property type="entry name" value="Ribosomal_L3"/>
    <property type="match status" value="1"/>
</dbReference>
<accession>A0AAD5UBB7</accession>